<dbReference type="RefSeq" id="WP_377934027.1">
    <property type="nucleotide sequence ID" value="NZ_JBHUMF010000015.1"/>
</dbReference>
<comment type="caution">
    <text evidence="1">The sequence shown here is derived from an EMBL/GenBank/DDBJ whole genome shotgun (WGS) entry which is preliminary data.</text>
</comment>
<name>A0ABW5RPB1_9BACI</name>
<sequence length="90" mass="10866">MKEKTFLYLLNSYRSLWNNRQLGYTDSSAEAVLKEAIKRDLLDENSHPRIRKNKEEKYYLAIKRIIESSLHEKDKLQLIQLYTESLTEFR</sequence>
<dbReference type="Proteomes" id="UP001597506">
    <property type="component" value="Unassembled WGS sequence"/>
</dbReference>
<reference evidence="2" key="1">
    <citation type="journal article" date="2019" name="Int. J. Syst. Evol. Microbiol.">
        <title>The Global Catalogue of Microorganisms (GCM) 10K type strain sequencing project: providing services to taxonomists for standard genome sequencing and annotation.</title>
        <authorList>
            <consortium name="The Broad Institute Genomics Platform"/>
            <consortium name="The Broad Institute Genome Sequencing Center for Infectious Disease"/>
            <person name="Wu L."/>
            <person name="Ma J."/>
        </authorList>
    </citation>
    <scope>NUCLEOTIDE SEQUENCE [LARGE SCALE GENOMIC DNA]</scope>
    <source>
        <strain evidence="2">KCTC 3913</strain>
    </source>
</reference>
<proteinExistence type="predicted"/>
<organism evidence="1 2">
    <name type="scientific">Bacillus seohaeanensis</name>
    <dbReference type="NCBI Taxonomy" id="284580"/>
    <lineage>
        <taxon>Bacteria</taxon>
        <taxon>Bacillati</taxon>
        <taxon>Bacillota</taxon>
        <taxon>Bacilli</taxon>
        <taxon>Bacillales</taxon>
        <taxon>Bacillaceae</taxon>
        <taxon>Bacillus</taxon>
    </lineage>
</organism>
<keyword evidence="2" id="KW-1185">Reference proteome</keyword>
<evidence type="ECO:0000313" key="2">
    <source>
        <dbReference type="Proteomes" id="UP001597506"/>
    </source>
</evidence>
<dbReference type="EMBL" id="JBHUMF010000015">
    <property type="protein sequence ID" value="MFD2680543.1"/>
    <property type="molecule type" value="Genomic_DNA"/>
</dbReference>
<evidence type="ECO:0000313" key="1">
    <source>
        <dbReference type="EMBL" id="MFD2680543.1"/>
    </source>
</evidence>
<accession>A0ABW5RPB1</accession>
<gene>
    <name evidence="1" type="ORF">ACFSUL_07210</name>
</gene>
<protein>
    <submittedName>
        <fullName evidence="1">Uncharacterized protein</fullName>
    </submittedName>
</protein>